<accession>A0A813BII4</accession>
<gene>
    <name evidence="2" type="ORF">SNEC2469_LOCUS30680</name>
</gene>
<proteinExistence type="predicted"/>
<dbReference type="EMBL" id="CAJNJA010072252">
    <property type="protein sequence ID" value="CAE7906400.1"/>
    <property type="molecule type" value="Genomic_DNA"/>
</dbReference>
<feature type="region of interest" description="Disordered" evidence="1">
    <location>
        <begin position="1"/>
        <end position="24"/>
    </location>
</feature>
<dbReference type="AlphaFoldDB" id="A0A813BII4"/>
<protein>
    <submittedName>
        <fullName evidence="2">Uncharacterized protein</fullName>
    </submittedName>
</protein>
<organism evidence="2 3">
    <name type="scientific">Symbiodinium necroappetens</name>
    <dbReference type="NCBI Taxonomy" id="1628268"/>
    <lineage>
        <taxon>Eukaryota</taxon>
        <taxon>Sar</taxon>
        <taxon>Alveolata</taxon>
        <taxon>Dinophyceae</taxon>
        <taxon>Suessiales</taxon>
        <taxon>Symbiodiniaceae</taxon>
        <taxon>Symbiodinium</taxon>
    </lineage>
</organism>
<sequence>MSRTEKAALQHKATPKTSQPAFPRRKLFQTPGSEQFFREVMQRASSIQIPAVVAGDFNCDLQSLAVWADMEFSGWHDAALLQESWDGESSSKLDYVVFSFKVCICRPNRRVITSPSLLCFDWSALPDTGRCCRMPLDMAKLQLPPQSVLQAEAPFRMLADLESAMASADASRSWDMLAFAETMPDPGSSSLLVVKPRICFLNVFDREIGCCKNYGLASHSGGYGFPSVLSNMAVAGMDSFSSYELKNMPTQLPPYLLNLLNLFTTQADWPPYLCEARIGTALLYKPGKLGDISTTRPITILASVLRRWAKLVTRKMLKHMQGHLPAFLFGSVPGRSTNDMIGIIQTKLEEALIGNKDLVCSGTWGEPVASQVGVPEDCPIAVVQMILINWFCTAFVKTKSQADLYSHVNDWIIFLREPDKAFQTIGSINKLAESLGMILSLKKSNVFATQLGRARALQGQLQQMV</sequence>
<evidence type="ECO:0000256" key="1">
    <source>
        <dbReference type="SAM" id="MobiDB-lite"/>
    </source>
</evidence>
<dbReference type="Proteomes" id="UP000601435">
    <property type="component" value="Unassembled WGS sequence"/>
</dbReference>
<keyword evidence="3" id="KW-1185">Reference proteome</keyword>
<reference evidence="2" key="1">
    <citation type="submission" date="2021-02" db="EMBL/GenBank/DDBJ databases">
        <authorList>
            <person name="Dougan E. K."/>
            <person name="Rhodes N."/>
            <person name="Thang M."/>
            <person name="Chan C."/>
        </authorList>
    </citation>
    <scope>NUCLEOTIDE SEQUENCE</scope>
</reference>
<evidence type="ECO:0000313" key="2">
    <source>
        <dbReference type="EMBL" id="CAE7906400.1"/>
    </source>
</evidence>
<comment type="caution">
    <text evidence="2">The sequence shown here is derived from an EMBL/GenBank/DDBJ whole genome shotgun (WGS) entry which is preliminary data.</text>
</comment>
<name>A0A813BII4_9DINO</name>
<evidence type="ECO:0000313" key="3">
    <source>
        <dbReference type="Proteomes" id="UP000601435"/>
    </source>
</evidence>
<dbReference type="OrthoDB" id="10369423at2759"/>